<gene>
    <name evidence="1" type="ORF">E6O75_ATG10122</name>
</gene>
<dbReference type="Proteomes" id="UP000298493">
    <property type="component" value="Unassembled WGS sequence"/>
</dbReference>
<proteinExistence type="predicted"/>
<evidence type="ECO:0000313" key="2">
    <source>
        <dbReference type="Proteomes" id="UP000298493"/>
    </source>
</evidence>
<comment type="caution">
    <text evidence="1">The sequence shown here is derived from an EMBL/GenBank/DDBJ whole genome shotgun (WGS) entry which is preliminary data.</text>
</comment>
<reference evidence="1 2" key="1">
    <citation type="submission" date="2019-04" db="EMBL/GenBank/DDBJ databases">
        <title>High contiguity whole genome sequence and gene annotation resource for two Venturia nashicola isolates.</title>
        <authorList>
            <person name="Prokchorchik M."/>
            <person name="Won K."/>
            <person name="Lee Y."/>
            <person name="Choi E.D."/>
            <person name="Segonzac C."/>
            <person name="Sohn K.H."/>
        </authorList>
    </citation>
    <scope>NUCLEOTIDE SEQUENCE [LARGE SCALE GENOMIC DNA]</scope>
    <source>
        <strain evidence="1 2">PRI2</strain>
    </source>
</reference>
<organism evidence="1 2">
    <name type="scientific">Venturia nashicola</name>
    <dbReference type="NCBI Taxonomy" id="86259"/>
    <lineage>
        <taxon>Eukaryota</taxon>
        <taxon>Fungi</taxon>
        <taxon>Dikarya</taxon>
        <taxon>Ascomycota</taxon>
        <taxon>Pezizomycotina</taxon>
        <taxon>Dothideomycetes</taxon>
        <taxon>Pleosporomycetidae</taxon>
        <taxon>Venturiales</taxon>
        <taxon>Venturiaceae</taxon>
        <taxon>Venturia</taxon>
    </lineage>
</organism>
<keyword evidence="2" id="KW-1185">Reference proteome</keyword>
<dbReference type="EMBL" id="SNSC02000031">
    <property type="protein sequence ID" value="TID12938.1"/>
    <property type="molecule type" value="Genomic_DNA"/>
</dbReference>
<sequence length="77" mass="8668">MYFIKPVYHVHSTFCPVHVKSMALIQIPCHAMSCQSPNPQFKQNTLAYGEAAVLLQALGKQEDGMDWKDKKADNGEM</sequence>
<name>A0A4Z1NR76_9PEZI</name>
<dbReference type="OrthoDB" id="407298at2759"/>
<dbReference type="AlphaFoldDB" id="A0A4Z1NR76"/>
<evidence type="ECO:0000313" key="1">
    <source>
        <dbReference type="EMBL" id="TID12938.1"/>
    </source>
</evidence>
<protein>
    <submittedName>
        <fullName evidence="1">Uncharacterized protein</fullName>
    </submittedName>
</protein>
<accession>A0A4Z1NR76</accession>